<proteinExistence type="predicted"/>
<organism evidence="1">
    <name type="scientific">Cucumis melo</name>
    <name type="common">Muskmelon</name>
    <dbReference type="NCBI Taxonomy" id="3656"/>
    <lineage>
        <taxon>Eukaryota</taxon>
        <taxon>Viridiplantae</taxon>
        <taxon>Streptophyta</taxon>
        <taxon>Embryophyta</taxon>
        <taxon>Tracheophyta</taxon>
        <taxon>Spermatophyta</taxon>
        <taxon>Magnoliopsida</taxon>
        <taxon>eudicotyledons</taxon>
        <taxon>Gunneridae</taxon>
        <taxon>Pentapetalae</taxon>
        <taxon>rosids</taxon>
        <taxon>fabids</taxon>
        <taxon>Cucurbitales</taxon>
        <taxon>Cucurbitaceae</taxon>
        <taxon>Benincaseae</taxon>
        <taxon>Cucumis</taxon>
    </lineage>
</organism>
<accession>A0A9I9E6A8</accession>
<dbReference type="Gramene" id="MELO3C029362.2.1">
    <property type="protein sequence ID" value="MELO3C029362.2.1"/>
    <property type="gene ID" value="MELO3C029362.2"/>
</dbReference>
<sequence length="45" mass="5253">PCRLRFHCCDWVFHLPLRHSFTDKTETFTPPLSANGCRSSLVGRY</sequence>
<name>A0A9I9E6A8_CUCME</name>
<dbReference type="AlphaFoldDB" id="A0A9I9E6A8"/>
<reference evidence="1" key="1">
    <citation type="submission" date="2023-03" db="UniProtKB">
        <authorList>
            <consortium name="EnsemblPlants"/>
        </authorList>
    </citation>
    <scope>IDENTIFICATION</scope>
</reference>
<protein>
    <submittedName>
        <fullName evidence="1">Uncharacterized protein</fullName>
    </submittedName>
</protein>
<dbReference type="EnsemblPlants" id="MELO3C029362.2.1">
    <property type="protein sequence ID" value="MELO3C029362.2.1"/>
    <property type="gene ID" value="MELO3C029362.2"/>
</dbReference>
<evidence type="ECO:0000313" key="1">
    <source>
        <dbReference type="EnsemblPlants" id="MELO3C029362.2.1"/>
    </source>
</evidence>